<dbReference type="Proteomes" id="UP000059680">
    <property type="component" value="Chromosome 7"/>
</dbReference>
<evidence type="ECO:0000256" key="1">
    <source>
        <dbReference type="SAM" id="MobiDB-lite"/>
    </source>
</evidence>
<organism evidence="2 3">
    <name type="scientific">Oryza sativa subsp. japonica</name>
    <name type="common">Rice</name>
    <dbReference type="NCBI Taxonomy" id="39947"/>
    <lineage>
        <taxon>Eukaryota</taxon>
        <taxon>Viridiplantae</taxon>
        <taxon>Streptophyta</taxon>
        <taxon>Embryophyta</taxon>
        <taxon>Tracheophyta</taxon>
        <taxon>Spermatophyta</taxon>
        <taxon>Magnoliopsida</taxon>
        <taxon>Liliopsida</taxon>
        <taxon>Poales</taxon>
        <taxon>Poaceae</taxon>
        <taxon>BOP clade</taxon>
        <taxon>Oryzoideae</taxon>
        <taxon>Oryzeae</taxon>
        <taxon>Oryzinae</taxon>
        <taxon>Oryza</taxon>
        <taxon>Oryza sativa</taxon>
    </lineage>
</organism>
<evidence type="ECO:0000313" key="2">
    <source>
        <dbReference type="EMBL" id="BAT00250.1"/>
    </source>
</evidence>
<gene>
    <name evidence="2" type="ordered locus">Os07g0171650</name>
    <name evidence="2" type="ORF">OSNPB_070171650</name>
</gene>
<reference evidence="3" key="1">
    <citation type="journal article" date="2005" name="Nature">
        <title>The map-based sequence of the rice genome.</title>
        <authorList>
            <consortium name="International rice genome sequencing project (IRGSP)"/>
            <person name="Matsumoto T."/>
            <person name="Wu J."/>
            <person name="Kanamori H."/>
            <person name="Katayose Y."/>
            <person name="Fujisawa M."/>
            <person name="Namiki N."/>
            <person name="Mizuno H."/>
            <person name="Yamamoto K."/>
            <person name="Antonio B.A."/>
            <person name="Baba T."/>
            <person name="Sakata K."/>
            <person name="Nagamura Y."/>
            <person name="Aoki H."/>
            <person name="Arikawa K."/>
            <person name="Arita K."/>
            <person name="Bito T."/>
            <person name="Chiden Y."/>
            <person name="Fujitsuka N."/>
            <person name="Fukunaka R."/>
            <person name="Hamada M."/>
            <person name="Harada C."/>
            <person name="Hayashi A."/>
            <person name="Hijishita S."/>
            <person name="Honda M."/>
            <person name="Hosokawa S."/>
            <person name="Ichikawa Y."/>
            <person name="Idonuma A."/>
            <person name="Iijima M."/>
            <person name="Ikeda M."/>
            <person name="Ikeno M."/>
            <person name="Ito K."/>
            <person name="Ito S."/>
            <person name="Ito T."/>
            <person name="Ito Y."/>
            <person name="Ito Y."/>
            <person name="Iwabuchi A."/>
            <person name="Kamiya K."/>
            <person name="Karasawa W."/>
            <person name="Kurita K."/>
            <person name="Katagiri S."/>
            <person name="Kikuta A."/>
            <person name="Kobayashi H."/>
            <person name="Kobayashi N."/>
            <person name="Machita K."/>
            <person name="Maehara T."/>
            <person name="Masukawa M."/>
            <person name="Mizubayashi T."/>
            <person name="Mukai Y."/>
            <person name="Nagasaki H."/>
            <person name="Nagata Y."/>
            <person name="Naito S."/>
            <person name="Nakashima M."/>
            <person name="Nakama Y."/>
            <person name="Nakamichi Y."/>
            <person name="Nakamura M."/>
            <person name="Meguro A."/>
            <person name="Negishi M."/>
            <person name="Ohta I."/>
            <person name="Ohta T."/>
            <person name="Okamoto M."/>
            <person name="Ono N."/>
            <person name="Saji S."/>
            <person name="Sakaguchi M."/>
            <person name="Sakai K."/>
            <person name="Shibata M."/>
            <person name="Shimokawa T."/>
            <person name="Song J."/>
            <person name="Takazaki Y."/>
            <person name="Terasawa K."/>
            <person name="Tsugane M."/>
            <person name="Tsuji K."/>
            <person name="Ueda S."/>
            <person name="Waki K."/>
            <person name="Yamagata H."/>
            <person name="Yamamoto M."/>
            <person name="Yamamoto S."/>
            <person name="Yamane H."/>
            <person name="Yoshiki S."/>
            <person name="Yoshihara R."/>
            <person name="Yukawa K."/>
            <person name="Zhong H."/>
            <person name="Yano M."/>
            <person name="Yuan Q."/>
            <person name="Ouyang S."/>
            <person name="Liu J."/>
            <person name="Jones K.M."/>
            <person name="Gansberger K."/>
            <person name="Moffat K."/>
            <person name="Hill J."/>
            <person name="Bera J."/>
            <person name="Fadrosh D."/>
            <person name="Jin S."/>
            <person name="Johri S."/>
            <person name="Kim M."/>
            <person name="Overton L."/>
            <person name="Reardon M."/>
            <person name="Tsitrin T."/>
            <person name="Vuong H."/>
            <person name="Weaver B."/>
            <person name="Ciecko A."/>
            <person name="Tallon L."/>
            <person name="Jackson J."/>
            <person name="Pai G."/>
            <person name="Aken S.V."/>
            <person name="Utterback T."/>
            <person name="Reidmuller S."/>
            <person name="Feldblyum T."/>
            <person name="Hsiao J."/>
            <person name="Zismann V."/>
            <person name="Iobst S."/>
            <person name="de Vazeille A.R."/>
            <person name="Buell C.R."/>
            <person name="Ying K."/>
            <person name="Li Y."/>
            <person name="Lu T."/>
            <person name="Huang Y."/>
            <person name="Zhao Q."/>
            <person name="Feng Q."/>
            <person name="Zhang L."/>
            <person name="Zhu J."/>
            <person name="Weng Q."/>
            <person name="Mu J."/>
            <person name="Lu Y."/>
            <person name="Fan D."/>
            <person name="Liu Y."/>
            <person name="Guan J."/>
            <person name="Zhang Y."/>
            <person name="Yu S."/>
            <person name="Liu X."/>
            <person name="Zhang Y."/>
            <person name="Hong G."/>
            <person name="Han B."/>
            <person name="Choisne N."/>
            <person name="Demange N."/>
            <person name="Orjeda G."/>
            <person name="Samain S."/>
            <person name="Cattolico L."/>
            <person name="Pelletier E."/>
            <person name="Couloux A."/>
            <person name="Segurens B."/>
            <person name="Wincker P."/>
            <person name="D'Hont A."/>
            <person name="Scarpelli C."/>
            <person name="Weissenbach J."/>
            <person name="Salanoubat M."/>
            <person name="Quetier F."/>
            <person name="Yu Y."/>
            <person name="Kim H.R."/>
            <person name="Rambo T."/>
            <person name="Currie J."/>
            <person name="Collura K."/>
            <person name="Luo M."/>
            <person name="Yang T."/>
            <person name="Ammiraju J.S.S."/>
            <person name="Engler F."/>
            <person name="Soderlund C."/>
            <person name="Wing R.A."/>
            <person name="Palmer L.E."/>
            <person name="de la Bastide M."/>
            <person name="Spiegel L."/>
            <person name="Nascimento L."/>
            <person name="Zutavern T."/>
            <person name="O'Shaughnessy A."/>
            <person name="Dike S."/>
            <person name="Dedhia N."/>
            <person name="Preston R."/>
            <person name="Balija V."/>
            <person name="McCombie W.R."/>
            <person name="Chow T."/>
            <person name="Chen H."/>
            <person name="Chung M."/>
            <person name="Chen C."/>
            <person name="Shaw J."/>
            <person name="Wu H."/>
            <person name="Hsiao K."/>
            <person name="Chao Y."/>
            <person name="Chu M."/>
            <person name="Cheng C."/>
            <person name="Hour A."/>
            <person name="Lee P."/>
            <person name="Lin S."/>
            <person name="Lin Y."/>
            <person name="Liou J."/>
            <person name="Liu S."/>
            <person name="Hsing Y."/>
            <person name="Raghuvanshi S."/>
            <person name="Mohanty A."/>
            <person name="Bharti A.K."/>
            <person name="Gaur A."/>
            <person name="Gupta V."/>
            <person name="Kumar D."/>
            <person name="Ravi V."/>
            <person name="Vij S."/>
            <person name="Kapur A."/>
            <person name="Khurana P."/>
            <person name="Khurana P."/>
            <person name="Khurana J.P."/>
            <person name="Tyagi A.K."/>
            <person name="Gaikwad K."/>
            <person name="Singh A."/>
            <person name="Dalal V."/>
            <person name="Srivastava S."/>
            <person name="Dixit A."/>
            <person name="Pal A.K."/>
            <person name="Ghazi I.A."/>
            <person name="Yadav M."/>
            <person name="Pandit A."/>
            <person name="Bhargava A."/>
            <person name="Sureshbabu K."/>
            <person name="Batra K."/>
            <person name="Sharma T.R."/>
            <person name="Mohapatra T."/>
            <person name="Singh N.K."/>
            <person name="Messing J."/>
            <person name="Nelson A.B."/>
            <person name="Fuks G."/>
            <person name="Kavchok S."/>
            <person name="Keizer G."/>
            <person name="Linton E."/>
            <person name="Llaca V."/>
            <person name="Song R."/>
            <person name="Tanyolac B."/>
            <person name="Young S."/>
            <person name="Ho-Il K."/>
            <person name="Hahn J.H."/>
            <person name="Sangsakoo G."/>
            <person name="Vanavichit A."/>
            <person name="de Mattos Luiz.A.T."/>
            <person name="Zimmer P.D."/>
            <person name="Malone G."/>
            <person name="Dellagostin O."/>
            <person name="de Oliveira A.C."/>
            <person name="Bevan M."/>
            <person name="Bancroft I."/>
            <person name="Minx P."/>
            <person name="Cordum H."/>
            <person name="Wilson R."/>
            <person name="Cheng Z."/>
            <person name="Jin W."/>
            <person name="Jiang J."/>
            <person name="Leong S.A."/>
            <person name="Iwama H."/>
            <person name="Gojobori T."/>
            <person name="Itoh T."/>
            <person name="Niimura Y."/>
            <person name="Fujii Y."/>
            <person name="Habara T."/>
            <person name="Sakai H."/>
            <person name="Sato Y."/>
            <person name="Wilson G."/>
            <person name="Kumar K."/>
            <person name="McCouch S."/>
            <person name="Juretic N."/>
            <person name="Hoen D."/>
            <person name="Wright S."/>
            <person name="Bruskiewich R."/>
            <person name="Bureau T."/>
            <person name="Miyao A."/>
            <person name="Hirochika H."/>
            <person name="Nishikawa T."/>
            <person name="Kadowaki K."/>
            <person name="Sugiura M."/>
            <person name="Burr B."/>
            <person name="Sasaki T."/>
        </authorList>
    </citation>
    <scope>NUCLEOTIDE SEQUENCE [LARGE SCALE GENOMIC DNA]</scope>
    <source>
        <strain evidence="3">cv. Nipponbare</strain>
    </source>
</reference>
<name>A0A0N7KN02_ORYSJ</name>
<feature type="region of interest" description="Disordered" evidence="1">
    <location>
        <begin position="61"/>
        <end position="110"/>
    </location>
</feature>
<evidence type="ECO:0000313" key="3">
    <source>
        <dbReference type="Proteomes" id="UP000059680"/>
    </source>
</evidence>
<dbReference type="PaxDb" id="39947-A0A0N7KN02"/>
<dbReference type="AlphaFoldDB" id="A0A0N7KN02"/>
<proteinExistence type="predicted"/>
<reference evidence="2 3" key="3">
    <citation type="journal article" date="2013" name="Rice">
        <title>Improvement of the Oryza sativa Nipponbare reference genome using next generation sequence and optical map data.</title>
        <authorList>
            <person name="Kawahara Y."/>
            <person name="de la Bastide M."/>
            <person name="Hamilton J.P."/>
            <person name="Kanamori H."/>
            <person name="McCombie W.R."/>
            <person name="Ouyang S."/>
            <person name="Schwartz D.C."/>
            <person name="Tanaka T."/>
            <person name="Wu J."/>
            <person name="Zhou S."/>
            <person name="Childs K.L."/>
            <person name="Davidson R.M."/>
            <person name="Lin H."/>
            <person name="Quesada-Ocampo L."/>
            <person name="Vaillancourt B."/>
            <person name="Sakai H."/>
            <person name="Lee S.S."/>
            <person name="Kim J."/>
            <person name="Numa H."/>
            <person name="Itoh T."/>
            <person name="Buell C.R."/>
            <person name="Matsumoto T."/>
        </authorList>
    </citation>
    <scope>NUCLEOTIDE SEQUENCE [LARGE SCALE GENOMIC DNA]</scope>
    <source>
        <strain evidence="3">cv. Nipponbare</strain>
    </source>
</reference>
<sequence length="131" mass="13959">MREASSIEDGRRWLPSTMGDPDNAGDKADKEGETREHNVVFLSAPTPLSAATRRSRVCCCPQGRGPRSRDLAAGRPPSSGAEGVRCLVPSPLDRPDLEAGHPPPREPGGPLLGALVSSVWWTSLPGKTLLR</sequence>
<feature type="compositionally biased region" description="Basic and acidic residues" evidence="1">
    <location>
        <begin position="24"/>
        <end position="38"/>
    </location>
</feature>
<accession>A0A0N7KN02</accession>
<dbReference type="InParanoid" id="A0A0N7KN02"/>
<dbReference type="EMBL" id="AP014963">
    <property type="protein sequence ID" value="BAT00250.1"/>
    <property type="molecule type" value="Genomic_DNA"/>
</dbReference>
<protein>
    <submittedName>
        <fullName evidence="2">Os07g0171650 protein</fullName>
    </submittedName>
</protein>
<keyword evidence="3" id="KW-1185">Reference proteome</keyword>
<feature type="compositionally biased region" description="Basic and acidic residues" evidence="1">
    <location>
        <begin position="1"/>
        <end position="12"/>
    </location>
</feature>
<feature type="region of interest" description="Disordered" evidence="1">
    <location>
        <begin position="1"/>
        <end position="38"/>
    </location>
</feature>
<reference evidence="2 3" key="2">
    <citation type="journal article" date="2013" name="Plant Cell Physiol.">
        <title>Rice Annotation Project Database (RAP-DB): an integrative and interactive database for rice genomics.</title>
        <authorList>
            <person name="Sakai H."/>
            <person name="Lee S.S."/>
            <person name="Tanaka T."/>
            <person name="Numa H."/>
            <person name="Kim J."/>
            <person name="Kawahara Y."/>
            <person name="Wakimoto H."/>
            <person name="Yang C.C."/>
            <person name="Iwamoto M."/>
            <person name="Abe T."/>
            <person name="Yamada Y."/>
            <person name="Muto A."/>
            <person name="Inokuchi H."/>
            <person name="Ikemura T."/>
            <person name="Matsumoto T."/>
            <person name="Sasaki T."/>
            <person name="Itoh T."/>
        </authorList>
    </citation>
    <scope>NUCLEOTIDE SEQUENCE [LARGE SCALE GENOMIC DNA]</scope>
    <source>
        <strain evidence="3">cv. Nipponbare</strain>
    </source>
</reference>